<comment type="caution">
    <text evidence="3">The sequence shown here is derived from an EMBL/GenBank/DDBJ whole genome shotgun (WGS) entry which is preliminary data.</text>
</comment>
<dbReference type="RefSeq" id="WP_037257331.1">
    <property type="nucleotide sequence ID" value="NZ_QHKI01000020.1"/>
</dbReference>
<dbReference type="Proteomes" id="UP000287547">
    <property type="component" value="Unassembled WGS sequence"/>
</dbReference>
<organism evidence="3 4">
    <name type="scientific">Kibdelosporangium aridum</name>
    <dbReference type="NCBI Taxonomy" id="2030"/>
    <lineage>
        <taxon>Bacteria</taxon>
        <taxon>Bacillati</taxon>
        <taxon>Actinomycetota</taxon>
        <taxon>Actinomycetes</taxon>
        <taxon>Pseudonocardiales</taxon>
        <taxon>Pseudonocardiaceae</taxon>
        <taxon>Kibdelosporangium</taxon>
    </lineage>
</organism>
<reference evidence="3 4" key="1">
    <citation type="submission" date="2018-05" db="EMBL/GenBank/DDBJ databases">
        <title>Evolution of GPA BGCs.</title>
        <authorList>
            <person name="Waglechner N."/>
            <person name="Wright G.D."/>
        </authorList>
    </citation>
    <scope>NUCLEOTIDE SEQUENCE [LARGE SCALE GENOMIC DNA]</scope>
    <source>
        <strain evidence="3 4">A82846</strain>
    </source>
</reference>
<dbReference type="Pfam" id="PF12079">
    <property type="entry name" value="DUF3558"/>
    <property type="match status" value="1"/>
</dbReference>
<sequence>MIRKGMIGVVVLATACGTAADPSPTPTNPPSTTTAITTAPPPGTGSSEASRPTVPPNASRTLDMSKFAGRTCNSLTPQQVATLDLGDLEQLDATERCQWSRGETRFDIDLLPGTNTLLRPYQEANDRNRAAVFEPLEIRGFPAVKRQMFPNDNHTSDCNVSVALGPDRGVYIAGFSQSPGVDWCAKSVAAAEFIIQNLGG</sequence>
<feature type="chain" id="PRO_5019526539" evidence="2">
    <location>
        <begin position="21"/>
        <end position="200"/>
    </location>
</feature>
<evidence type="ECO:0000313" key="3">
    <source>
        <dbReference type="EMBL" id="RSM83154.1"/>
    </source>
</evidence>
<dbReference type="InterPro" id="IPR024520">
    <property type="entry name" value="DUF3558"/>
</dbReference>
<dbReference type="PROSITE" id="PS51257">
    <property type="entry name" value="PROKAR_LIPOPROTEIN"/>
    <property type="match status" value="1"/>
</dbReference>
<feature type="signal peptide" evidence="2">
    <location>
        <begin position="1"/>
        <end position="20"/>
    </location>
</feature>
<feature type="region of interest" description="Disordered" evidence="1">
    <location>
        <begin position="17"/>
        <end position="59"/>
    </location>
</feature>
<proteinExistence type="predicted"/>
<protein>
    <submittedName>
        <fullName evidence="3">DUF3558 domain-containing protein</fullName>
    </submittedName>
</protein>
<accession>A0A428Z6V2</accession>
<dbReference type="AlphaFoldDB" id="A0A428Z6V2"/>
<evidence type="ECO:0000256" key="2">
    <source>
        <dbReference type="SAM" id="SignalP"/>
    </source>
</evidence>
<dbReference type="OrthoDB" id="3697620at2"/>
<dbReference type="EMBL" id="QHKI01000020">
    <property type="protein sequence ID" value="RSM83154.1"/>
    <property type="molecule type" value="Genomic_DNA"/>
</dbReference>
<keyword evidence="2" id="KW-0732">Signal</keyword>
<evidence type="ECO:0000313" key="4">
    <source>
        <dbReference type="Proteomes" id="UP000287547"/>
    </source>
</evidence>
<gene>
    <name evidence="3" type="ORF">DMH04_23730</name>
</gene>
<evidence type="ECO:0000256" key="1">
    <source>
        <dbReference type="SAM" id="MobiDB-lite"/>
    </source>
</evidence>
<name>A0A428Z6V2_KIBAR</name>